<accession>A0A5N5VCE4</accession>
<evidence type="ECO:0000313" key="3">
    <source>
        <dbReference type="Proteomes" id="UP000325690"/>
    </source>
</evidence>
<keyword evidence="1" id="KW-0472">Membrane</keyword>
<dbReference type="EMBL" id="ANBP01000001">
    <property type="protein sequence ID" value="KAB7759458.1"/>
    <property type="molecule type" value="Genomic_DNA"/>
</dbReference>
<evidence type="ECO:0000313" key="2">
    <source>
        <dbReference type="EMBL" id="KAB7759458.1"/>
    </source>
</evidence>
<reference evidence="2 3" key="1">
    <citation type="submission" date="2012-10" db="EMBL/GenBank/DDBJ databases">
        <title>The draft sequence of the Mycobacterium pheli genome.</title>
        <authorList>
            <person name="Pettersson B.M.F."/>
            <person name="Das S."/>
            <person name="Dasgupta S."/>
            <person name="Bhattacharya A."/>
            <person name="Kirsebom L.A."/>
        </authorList>
    </citation>
    <scope>NUCLEOTIDE SEQUENCE [LARGE SCALE GENOMIC DNA]</scope>
    <source>
        <strain evidence="2 3">CCUG 21000</strain>
    </source>
</reference>
<proteinExistence type="predicted"/>
<dbReference type="Proteomes" id="UP000325690">
    <property type="component" value="Unassembled WGS sequence"/>
</dbReference>
<dbReference type="RefSeq" id="WP_003887028.1">
    <property type="nucleotide sequence ID" value="NZ_ANBO01000001.1"/>
</dbReference>
<sequence length="333" mass="36888">MSYPPQQYWPAPRKRRNGWMWALGAAVVIAVVATVLVVVKGDDAPASDESFGVASADDTAPAGVITDDPSCAAWIPVQTTLSKSLTDEWRNRDLSIPANTWSPKQRGQYEAAATVFEEAAERTVPLAKLTPHRVVRELYEQFIAYSRAFADALPDYKPVDNNRVAAATMSSEALGYVCSAITYDSAQARGPFLPTLEAPERRAPVSDPAGAEPLMEAQDAACDEWDELLSDFNEDTRDYQTLDTSKAATERTREERRIVDAAIPVMREYADKIEELRRRSEDPRIEDLATLAAQYRRAYADALPTYMTADSYLPRASQRTTSVIYYACKAAAK</sequence>
<keyword evidence="3" id="KW-1185">Reference proteome</keyword>
<protein>
    <submittedName>
        <fullName evidence="2">Uncharacterized protein</fullName>
    </submittedName>
</protein>
<comment type="caution">
    <text evidence="2">The sequence shown here is derived from an EMBL/GenBank/DDBJ whole genome shotgun (WGS) entry which is preliminary data.</text>
</comment>
<keyword evidence="1" id="KW-1133">Transmembrane helix</keyword>
<dbReference type="AlphaFoldDB" id="A0A5N5VCE4"/>
<dbReference type="GeneID" id="74305155"/>
<keyword evidence="1" id="KW-0812">Transmembrane</keyword>
<feature type="transmembrane region" description="Helical" evidence="1">
    <location>
        <begin position="20"/>
        <end position="39"/>
    </location>
</feature>
<evidence type="ECO:0000256" key="1">
    <source>
        <dbReference type="SAM" id="Phobius"/>
    </source>
</evidence>
<organism evidence="2 3">
    <name type="scientific">Mycolicibacterium phlei DSM 43239 = CCUG 21000</name>
    <dbReference type="NCBI Taxonomy" id="1226750"/>
    <lineage>
        <taxon>Bacteria</taxon>
        <taxon>Bacillati</taxon>
        <taxon>Actinomycetota</taxon>
        <taxon>Actinomycetes</taxon>
        <taxon>Mycobacteriales</taxon>
        <taxon>Mycobacteriaceae</taxon>
        <taxon>Mycolicibacterium</taxon>
    </lineage>
</organism>
<name>A0A5N5VCE4_MYCPH</name>
<gene>
    <name evidence="2" type="ORF">MPHL21000_00020</name>
</gene>